<gene>
    <name evidence="2" type="ORF">SETIT_7G188200v2</name>
</gene>
<keyword evidence="1" id="KW-0472">Membrane</keyword>
<dbReference type="AlphaFoldDB" id="A0A368RXB1"/>
<keyword evidence="1" id="KW-0812">Transmembrane</keyword>
<dbReference type="PANTHER" id="PTHR37744:SF1">
    <property type="entry name" value="STAR LIPID TRANSFER-LIKE PROTEIN"/>
    <property type="match status" value="1"/>
</dbReference>
<dbReference type="EMBL" id="CM003534">
    <property type="protein sequence ID" value="RCV34822.1"/>
    <property type="molecule type" value="Genomic_DNA"/>
</dbReference>
<dbReference type="STRING" id="4555.A0A368RXB1"/>
<reference evidence="2" key="2">
    <citation type="submission" date="2015-07" db="EMBL/GenBank/DDBJ databases">
        <authorList>
            <person name="Noorani M."/>
        </authorList>
    </citation>
    <scope>NUCLEOTIDE SEQUENCE</scope>
    <source>
        <strain evidence="2">Yugu1</strain>
    </source>
</reference>
<proteinExistence type="predicted"/>
<reference evidence="2" key="1">
    <citation type="journal article" date="2012" name="Nat. Biotechnol.">
        <title>Reference genome sequence of the model plant Setaria.</title>
        <authorList>
            <person name="Bennetzen J.L."/>
            <person name="Schmutz J."/>
            <person name="Wang H."/>
            <person name="Percifield R."/>
            <person name="Hawkins J."/>
            <person name="Pontaroli A.C."/>
            <person name="Estep M."/>
            <person name="Feng L."/>
            <person name="Vaughn J.N."/>
            <person name="Grimwood J."/>
            <person name="Jenkins J."/>
            <person name="Barry K."/>
            <person name="Lindquist E."/>
            <person name="Hellsten U."/>
            <person name="Deshpande S."/>
            <person name="Wang X."/>
            <person name="Wu X."/>
            <person name="Mitros T."/>
            <person name="Triplett J."/>
            <person name="Yang X."/>
            <person name="Ye C.Y."/>
            <person name="Mauro-Herrera M."/>
            <person name="Wang L."/>
            <person name="Li P."/>
            <person name="Sharma M."/>
            <person name="Sharma R."/>
            <person name="Ronald P.C."/>
            <person name="Panaud O."/>
            <person name="Kellogg E.A."/>
            <person name="Brutnell T.P."/>
            <person name="Doust A.N."/>
            <person name="Tuskan G.A."/>
            <person name="Rokhsar D."/>
            <person name="Devos K.M."/>
        </authorList>
    </citation>
    <scope>NUCLEOTIDE SEQUENCE [LARGE SCALE GENOMIC DNA]</scope>
    <source>
        <strain evidence="2">Yugu1</strain>
    </source>
</reference>
<protein>
    <submittedName>
        <fullName evidence="2">Uncharacterized protein</fullName>
    </submittedName>
</protein>
<keyword evidence="1" id="KW-1133">Transmembrane helix</keyword>
<organism evidence="2">
    <name type="scientific">Setaria italica</name>
    <name type="common">Foxtail millet</name>
    <name type="synonym">Panicum italicum</name>
    <dbReference type="NCBI Taxonomy" id="4555"/>
    <lineage>
        <taxon>Eukaryota</taxon>
        <taxon>Viridiplantae</taxon>
        <taxon>Streptophyta</taxon>
        <taxon>Embryophyta</taxon>
        <taxon>Tracheophyta</taxon>
        <taxon>Spermatophyta</taxon>
        <taxon>Magnoliopsida</taxon>
        <taxon>Liliopsida</taxon>
        <taxon>Poales</taxon>
        <taxon>Poaceae</taxon>
        <taxon>PACMAD clade</taxon>
        <taxon>Panicoideae</taxon>
        <taxon>Panicodae</taxon>
        <taxon>Paniceae</taxon>
        <taxon>Cenchrinae</taxon>
        <taxon>Setaria</taxon>
    </lineage>
</organism>
<evidence type="ECO:0000256" key="1">
    <source>
        <dbReference type="SAM" id="Phobius"/>
    </source>
</evidence>
<evidence type="ECO:0000313" key="2">
    <source>
        <dbReference type="EMBL" id="RCV34822.1"/>
    </source>
</evidence>
<name>A0A368RXB1_SETIT</name>
<feature type="transmembrane region" description="Helical" evidence="1">
    <location>
        <begin position="50"/>
        <end position="74"/>
    </location>
</feature>
<dbReference type="PANTHER" id="PTHR37744">
    <property type="entry name" value="STAR LIPID TRANSFER-LIKE PROTEIN"/>
    <property type="match status" value="1"/>
</dbReference>
<accession>A0A368RXB1</accession>
<sequence>MDERGGGGGGGGGAEAERWPWWAAASAAQVGTGVAWFRRGKGGAEVAMPFKAFAIASLFVGAGATAVAAGVLAAGVGSVEDMKGIGANIRRWMGAPPRRVGGD</sequence>